<comment type="caution">
    <text evidence="3">The sequence shown here is derived from an EMBL/GenBank/DDBJ whole genome shotgun (WGS) entry which is preliminary data.</text>
</comment>
<evidence type="ECO:0000259" key="2">
    <source>
        <dbReference type="Pfam" id="PF04366"/>
    </source>
</evidence>
<feature type="domain" description="Ysc84 actin-binding" evidence="2">
    <location>
        <begin position="95"/>
        <end position="180"/>
    </location>
</feature>
<dbReference type="RefSeq" id="WP_378320943.1">
    <property type="nucleotide sequence ID" value="NZ_JBHUHY010000015.1"/>
</dbReference>
<organism evidence="3 4">
    <name type="scientific">Aquimarina celericrescens</name>
    <dbReference type="NCBI Taxonomy" id="1964542"/>
    <lineage>
        <taxon>Bacteria</taxon>
        <taxon>Pseudomonadati</taxon>
        <taxon>Bacteroidota</taxon>
        <taxon>Flavobacteriia</taxon>
        <taxon>Flavobacteriales</taxon>
        <taxon>Flavobacteriaceae</taxon>
        <taxon>Aquimarina</taxon>
    </lineage>
</organism>
<dbReference type="CDD" id="cd11524">
    <property type="entry name" value="SYLF"/>
    <property type="match status" value="1"/>
</dbReference>
<reference evidence="4" key="1">
    <citation type="journal article" date="2019" name="Int. J. Syst. Evol. Microbiol.">
        <title>The Global Catalogue of Microorganisms (GCM) 10K type strain sequencing project: providing services to taxonomists for standard genome sequencing and annotation.</title>
        <authorList>
            <consortium name="The Broad Institute Genomics Platform"/>
            <consortium name="The Broad Institute Genome Sequencing Center for Infectious Disease"/>
            <person name="Wu L."/>
            <person name="Ma J."/>
        </authorList>
    </citation>
    <scope>NUCLEOTIDE SEQUENCE [LARGE SCALE GENOMIC DNA]</scope>
    <source>
        <strain evidence="4">DT92</strain>
    </source>
</reference>
<keyword evidence="1" id="KW-0732">Signal</keyword>
<feature type="chain" id="PRO_5045969160" evidence="1">
    <location>
        <begin position="22"/>
        <end position="186"/>
    </location>
</feature>
<sequence>MRLQQSILAVLLLCFTLGTYAQKDVKEEKDLHERAMKVKQKMIEKDPTLVTLFDTAKGYAIFPSIGEGGFIIGGASGNGVVYDNNTYIGTANLKQIDVGLQAGGKTYGEVIFFESEDALEKFKNNKFKLSAEISATLIKKGTAKKTKFKNDILVFVLPKKGLMADASIGAQRFTFEKKSDTRVSDF</sequence>
<dbReference type="Proteomes" id="UP001597344">
    <property type="component" value="Unassembled WGS sequence"/>
</dbReference>
<gene>
    <name evidence="3" type="ORF">ACFSJT_14140</name>
</gene>
<dbReference type="InterPro" id="IPR007461">
    <property type="entry name" value="Ysc84_actin-binding"/>
</dbReference>
<keyword evidence="4" id="KW-1185">Reference proteome</keyword>
<dbReference type="EMBL" id="JBHUHY010000015">
    <property type="protein sequence ID" value="MFD2187939.1"/>
    <property type="molecule type" value="Genomic_DNA"/>
</dbReference>
<evidence type="ECO:0000256" key="1">
    <source>
        <dbReference type="SAM" id="SignalP"/>
    </source>
</evidence>
<feature type="signal peptide" evidence="1">
    <location>
        <begin position="1"/>
        <end position="21"/>
    </location>
</feature>
<protein>
    <submittedName>
        <fullName evidence="3">YSC84-related protein</fullName>
    </submittedName>
</protein>
<proteinExistence type="predicted"/>
<accession>A0ABW5B1F0</accession>
<name>A0ABW5B1F0_9FLAO</name>
<dbReference type="Pfam" id="PF04366">
    <property type="entry name" value="Ysc84"/>
    <property type="match status" value="1"/>
</dbReference>
<evidence type="ECO:0000313" key="4">
    <source>
        <dbReference type="Proteomes" id="UP001597344"/>
    </source>
</evidence>
<evidence type="ECO:0000313" key="3">
    <source>
        <dbReference type="EMBL" id="MFD2187939.1"/>
    </source>
</evidence>